<accession>A0AA44F458</accession>
<evidence type="ECO:0000313" key="2">
    <source>
        <dbReference type="EMBL" id="NTC29251.1"/>
    </source>
</evidence>
<keyword evidence="1" id="KW-0732">Signal</keyword>
<feature type="chain" id="PRO_5041451898" evidence="1">
    <location>
        <begin position="24"/>
        <end position="299"/>
    </location>
</feature>
<evidence type="ECO:0000256" key="1">
    <source>
        <dbReference type="SAM" id="SignalP"/>
    </source>
</evidence>
<dbReference type="InterPro" id="IPR025737">
    <property type="entry name" value="FApF"/>
</dbReference>
<reference evidence="2" key="1">
    <citation type="journal article" date="2020" name="Science">
        <title>Unexpected conservation and global transmission of agrobacterial virulence plasmids.</title>
        <authorList>
            <person name="Weisberg A.J."/>
            <person name="Davis E.W. 2nd"/>
            <person name="Tabima J."/>
            <person name="Belcher M.S."/>
            <person name="Miller M."/>
            <person name="Kuo C.H."/>
            <person name="Loper J.E."/>
            <person name="Grunwald N.J."/>
            <person name="Putnam M.L."/>
            <person name="Chang J.H."/>
        </authorList>
    </citation>
    <scope>NUCLEOTIDE SEQUENCE</scope>
    <source>
        <strain evidence="2">17-1853-1a</strain>
    </source>
</reference>
<sequence length="299" mass="32781">MTTQTIRMAAMLAFLGPWHSAGATDLGFIAYPIGVNTVANGIVPKPGETWLQSYNVFYHADSFKDGKGADLVPGFEANIAASAARVFHTWDTEIGPFTWSSAFVVPLVRADVSTAFSKGTDFGVGDLTLSPVYLGWSNPEKNFFAYGGVDFYIPTKSDVSNDVFSFVPNMNLTWFATPKLEFSTSFGAEFHTTNTDTDYHSGSVAYLEWALNYRAFESLPALTVGVQGYALKQFTDDEIAGSKVGDGFRTQALAIGPQITYTFDDVAVAVRWDHEFEVKNRSEGDKFWIAFNVPLNSGH</sequence>
<dbReference type="Proteomes" id="UP000702952">
    <property type="component" value="Unassembled WGS sequence"/>
</dbReference>
<dbReference type="RefSeq" id="WP_174019191.1">
    <property type="nucleotide sequence ID" value="NZ_JAAMAY010000024.1"/>
</dbReference>
<feature type="signal peptide" evidence="1">
    <location>
        <begin position="1"/>
        <end position="23"/>
    </location>
</feature>
<organism evidence="2 3">
    <name type="scientific">Agrobacterium tumefaciens</name>
    <dbReference type="NCBI Taxonomy" id="358"/>
    <lineage>
        <taxon>Bacteria</taxon>
        <taxon>Pseudomonadati</taxon>
        <taxon>Pseudomonadota</taxon>
        <taxon>Alphaproteobacteria</taxon>
        <taxon>Hyphomicrobiales</taxon>
        <taxon>Rhizobiaceae</taxon>
        <taxon>Rhizobium/Agrobacterium group</taxon>
        <taxon>Agrobacterium</taxon>
        <taxon>Agrobacterium tumefaciens complex</taxon>
    </lineage>
</organism>
<gene>
    <name evidence="2" type="ORF">G6M46_13925</name>
</gene>
<dbReference type="EMBL" id="JAAMAY010000024">
    <property type="protein sequence ID" value="NTC29251.1"/>
    <property type="molecule type" value="Genomic_DNA"/>
</dbReference>
<protein>
    <submittedName>
        <fullName evidence="2">Transporter</fullName>
    </submittedName>
</protein>
<comment type="caution">
    <text evidence="2">The sequence shown here is derived from an EMBL/GenBank/DDBJ whole genome shotgun (WGS) entry which is preliminary data.</text>
</comment>
<name>A0AA44F458_AGRTU</name>
<dbReference type="Pfam" id="PF13557">
    <property type="entry name" value="Phenol_MetA_deg"/>
    <property type="match status" value="1"/>
</dbReference>
<evidence type="ECO:0000313" key="3">
    <source>
        <dbReference type="Proteomes" id="UP000702952"/>
    </source>
</evidence>
<dbReference type="AlphaFoldDB" id="A0AA44F458"/>
<proteinExistence type="predicted"/>